<feature type="chain" id="PRO_5028959092" evidence="2">
    <location>
        <begin position="26"/>
        <end position="126"/>
    </location>
</feature>
<feature type="domain" description="DUF4398" evidence="3">
    <location>
        <begin position="33"/>
        <end position="109"/>
    </location>
</feature>
<dbReference type="KEGG" id="drg:H9K76_21940"/>
<sequence>MHNNTTFLLRGAAAALMLGALSACSSVPAPTGEMAVAQSAIARVSAAPQVTAHAPLELQRARDLWAKAQSAMDKKDYTEARRYAESAEAEARLAESKAQAAENRSRLQEVERGYQALPKPGSGAVR</sequence>
<gene>
    <name evidence="4" type="ORF">H9K76_21940</name>
</gene>
<reference evidence="4 5" key="1">
    <citation type="submission" date="2020-08" db="EMBL/GenBank/DDBJ databases">
        <title>Genome sequence of Diaphorobacter ruginosibacter DSM 27467T.</title>
        <authorList>
            <person name="Hyun D.-W."/>
            <person name="Bae J.-W."/>
        </authorList>
    </citation>
    <scope>NUCLEOTIDE SEQUENCE [LARGE SCALE GENOMIC DNA]</scope>
    <source>
        <strain evidence="4 5">DSM 27467</strain>
    </source>
</reference>
<feature type="compositionally biased region" description="Basic and acidic residues" evidence="1">
    <location>
        <begin position="103"/>
        <end position="112"/>
    </location>
</feature>
<dbReference type="AlphaFoldDB" id="A0A7G9RNC9"/>
<protein>
    <submittedName>
        <fullName evidence="4">DUF4398 domain-containing protein</fullName>
    </submittedName>
</protein>
<keyword evidence="5" id="KW-1185">Reference proteome</keyword>
<feature type="region of interest" description="Disordered" evidence="1">
    <location>
        <begin position="94"/>
        <end position="126"/>
    </location>
</feature>
<dbReference type="InterPro" id="IPR025511">
    <property type="entry name" value="DUF4398"/>
</dbReference>
<evidence type="ECO:0000313" key="4">
    <source>
        <dbReference type="EMBL" id="QNN57104.1"/>
    </source>
</evidence>
<dbReference type="Gene3D" id="1.20.1270.390">
    <property type="match status" value="1"/>
</dbReference>
<organism evidence="4 5">
    <name type="scientific">Diaphorobacter ruginosibacter</name>
    <dbReference type="NCBI Taxonomy" id="1715720"/>
    <lineage>
        <taxon>Bacteria</taxon>
        <taxon>Pseudomonadati</taxon>
        <taxon>Pseudomonadota</taxon>
        <taxon>Betaproteobacteria</taxon>
        <taxon>Burkholderiales</taxon>
        <taxon>Comamonadaceae</taxon>
        <taxon>Diaphorobacter</taxon>
    </lineage>
</organism>
<name>A0A7G9RNC9_9BURK</name>
<feature type="signal peptide" evidence="2">
    <location>
        <begin position="1"/>
        <end position="25"/>
    </location>
</feature>
<accession>A0A7G9RNC9</accession>
<dbReference type="RefSeq" id="WP_187597369.1">
    <property type="nucleotide sequence ID" value="NZ_CP060714.1"/>
</dbReference>
<dbReference type="Proteomes" id="UP000515811">
    <property type="component" value="Chromosome"/>
</dbReference>
<keyword evidence="2" id="KW-0732">Signal</keyword>
<proteinExistence type="predicted"/>
<dbReference type="Pfam" id="PF14346">
    <property type="entry name" value="DUF4398"/>
    <property type="match status" value="1"/>
</dbReference>
<evidence type="ECO:0000256" key="2">
    <source>
        <dbReference type="SAM" id="SignalP"/>
    </source>
</evidence>
<dbReference type="EMBL" id="CP060714">
    <property type="protein sequence ID" value="QNN57104.1"/>
    <property type="molecule type" value="Genomic_DNA"/>
</dbReference>
<evidence type="ECO:0000313" key="5">
    <source>
        <dbReference type="Proteomes" id="UP000515811"/>
    </source>
</evidence>
<evidence type="ECO:0000259" key="3">
    <source>
        <dbReference type="Pfam" id="PF14346"/>
    </source>
</evidence>
<evidence type="ECO:0000256" key="1">
    <source>
        <dbReference type="SAM" id="MobiDB-lite"/>
    </source>
</evidence>